<name>A0A815H2G9_9BILA</name>
<comment type="caution">
    <text evidence="1">The sequence shown here is derived from an EMBL/GenBank/DDBJ whole genome shotgun (WGS) entry which is preliminary data.</text>
</comment>
<dbReference type="AlphaFoldDB" id="A0A815H2G9"/>
<protein>
    <submittedName>
        <fullName evidence="1">Uncharacterized protein</fullName>
    </submittedName>
</protein>
<evidence type="ECO:0000313" key="2">
    <source>
        <dbReference type="EMBL" id="CAF3938801.1"/>
    </source>
</evidence>
<dbReference type="Proteomes" id="UP000663836">
    <property type="component" value="Unassembled WGS sequence"/>
</dbReference>
<evidence type="ECO:0000313" key="1">
    <source>
        <dbReference type="EMBL" id="CAF1345916.1"/>
    </source>
</evidence>
<sequence>MSVDSVNNTDSIEVDTVSMNESSICSSSGLQLKPSTRLSINSNEDEDDEFRKMFMSNTAKSKNNINYSSTPLCVSRKSERNIHTAIHSHSPYGLKDTAFSQLSHSTIDHCPKMPDLNVKSIQTPTNCSAVGSLRQSQTSTSIRSLPSVQTKSNNMVILETFPEYRELKRNFEHVSKENEVWAEDYKALLLQMKQLQQTSFPRPSVDGRLFLEQLLQSLTNSEQDEDRRTNAELAGNLGLSEATLMPLSNIDPQKTSLRVFNALFPTYKAKDDLKNVAHVTTEYPIFARRCSPDCAYTMAMLKDAIGNSVRCARHNVKKANTQQIAAAAVLQLQVNHDNGDINNI</sequence>
<proteinExistence type="predicted"/>
<reference evidence="1" key="1">
    <citation type="submission" date="2021-02" db="EMBL/GenBank/DDBJ databases">
        <authorList>
            <person name="Nowell W R."/>
        </authorList>
    </citation>
    <scope>NUCLEOTIDE SEQUENCE</scope>
</reference>
<evidence type="ECO:0000313" key="3">
    <source>
        <dbReference type="Proteomes" id="UP000663864"/>
    </source>
</evidence>
<organism evidence="1 3">
    <name type="scientific">Rotaria sordida</name>
    <dbReference type="NCBI Taxonomy" id="392033"/>
    <lineage>
        <taxon>Eukaryota</taxon>
        <taxon>Metazoa</taxon>
        <taxon>Spiralia</taxon>
        <taxon>Gnathifera</taxon>
        <taxon>Rotifera</taxon>
        <taxon>Eurotatoria</taxon>
        <taxon>Bdelloidea</taxon>
        <taxon>Philodinida</taxon>
        <taxon>Philodinidae</taxon>
        <taxon>Rotaria</taxon>
    </lineage>
</organism>
<accession>A0A815H2G9</accession>
<dbReference type="Proteomes" id="UP000663864">
    <property type="component" value="Unassembled WGS sequence"/>
</dbReference>
<dbReference type="EMBL" id="CAJNOT010002828">
    <property type="protein sequence ID" value="CAF1345916.1"/>
    <property type="molecule type" value="Genomic_DNA"/>
</dbReference>
<dbReference type="EMBL" id="CAJOBD010003275">
    <property type="protein sequence ID" value="CAF3938801.1"/>
    <property type="molecule type" value="Genomic_DNA"/>
</dbReference>
<gene>
    <name evidence="2" type="ORF">JBS370_LOCUS22877</name>
    <name evidence="1" type="ORF">ZHD862_LOCUS30297</name>
</gene>